<dbReference type="AlphaFoldDB" id="A0AAE0TN96"/>
<keyword evidence="3 6" id="KW-1133">Transmembrane helix</keyword>
<evidence type="ECO:0000259" key="7">
    <source>
        <dbReference type="PROSITE" id="PS50850"/>
    </source>
</evidence>
<dbReference type="Pfam" id="PF07690">
    <property type="entry name" value="MFS_1"/>
    <property type="match status" value="1"/>
</dbReference>
<gene>
    <name evidence="8" type="ORF">LTR78_009648</name>
</gene>
<dbReference type="InterPro" id="IPR036259">
    <property type="entry name" value="MFS_trans_sf"/>
</dbReference>
<feature type="transmembrane region" description="Helical" evidence="6">
    <location>
        <begin position="385"/>
        <end position="404"/>
    </location>
</feature>
<feature type="transmembrane region" description="Helical" evidence="6">
    <location>
        <begin position="107"/>
        <end position="124"/>
    </location>
</feature>
<evidence type="ECO:0000313" key="8">
    <source>
        <dbReference type="EMBL" id="KAK3670408.1"/>
    </source>
</evidence>
<organism evidence="8 9">
    <name type="scientific">Recurvomyces mirabilis</name>
    <dbReference type="NCBI Taxonomy" id="574656"/>
    <lineage>
        <taxon>Eukaryota</taxon>
        <taxon>Fungi</taxon>
        <taxon>Dikarya</taxon>
        <taxon>Ascomycota</taxon>
        <taxon>Pezizomycotina</taxon>
        <taxon>Dothideomycetes</taxon>
        <taxon>Dothideomycetidae</taxon>
        <taxon>Mycosphaerellales</taxon>
        <taxon>Teratosphaeriaceae</taxon>
        <taxon>Recurvomyces</taxon>
    </lineage>
</organism>
<dbReference type="InterPro" id="IPR020846">
    <property type="entry name" value="MFS_dom"/>
</dbReference>
<feature type="domain" description="Major facilitator superfamily (MFS) profile" evidence="7">
    <location>
        <begin position="70"/>
        <end position="502"/>
    </location>
</feature>
<evidence type="ECO:0000256" key="1">
    <source>
        <dbReference type="ARBA" id="ARBA00004141"/>
    </source>
</evidence>
<feature type="transmembrane region" description="Helical" evidence="6">
    <location>
        <begin position="340"/>
        <end position="364"/>
    </location>
</feature>
<feature type="transmembrane region" description="Helical" evidence="6">
    <location>
        <begin position="449"/>
        <end position="471"/>
    </location>
</feature>
<feature type="transmembrane region" description="Helical" evidence="6">
    <location>
        <begin position="136"/>
        <end position="155"/>
    </location>
</feature>
<comment type="caution">
    <text evidence="8">The sequence shown here is derived from an EMBL/GenBank/DDBJ whole genome shotgun (WGS) entry which is preliminary data.</text>
</comment>
<comment type="subcellular location">
    <subcellularLocation>
        <location evidence="1">Membrane</location>
        <topology evidence="1">Multi-pass membrane protein</topology>
    </subcellularLocation>
</comment>
<evidence type="ECO:0000313" key="9">
    <source>
        <dbReference type="Proteomes" id="UP001274830"/>
    </source>
</evidence>
<dbReference type="PROSITE" id="PS50850">
    <property type="entry name" value="MFS"/>
    <property type="match status" value="1"/>
</dbReference>
<feature type="transmembrane region" description="Helical" evidence="6">
    <location>
        <begin position="410"/>
        <end position="437"/>
    </location>
</feature>
<keyword evidence="2 6" id="KW-0812">Transmembrane</keyword>
<feature type="transmembrane region" description="Helical" evidence="6">
    <location>
        <begin position="228"/>
        <end position="245"/>
    </location>
</feature>
<protein>
    <recommendedName>
        <fullName evidence="7">Major facilitator superfamily (MFS) profile domain-containing protein</fullName>
    </recommendedName>
</protein>
<evidence type="ECO:0000256" key="4">
    <source>
        <dbReference type="ARBA" id="ARBA00023136"/>
    </source>
</evidence>
<accession>A0AAE0TN96</accession>
<keyword evidence="9" id="KW-1185">Reference proteome</keyword>
<dbReference type="PANTHER" id="PTHR23502">
    <property type="entry name" value="MAJOR FACILITATOR SUPERFAMILY"/>
    <property type="match status" value="1"/>
</dbReference>
<dbReference type="InterPro" id="IPR011701">
    <property type="entry name" value="MFS"/>
</dbReference>
<dbReference type="PANTHER" id="PTHR23502:SF47">
    <property type="entry name" value="MAJOR FACILITATOR SUPERFAMILY (MFS) PROFILE DOMAIN-CONTAINING PROTEIN-RELATED"/>
    <property type="match status" value="1"/>
</dbReference>
<dbReference type="EMBL" id="JAUTXT010000056">
    <property type="protein sequence ID" value="KAK3670408.1"/>
    <property type="molecule type" value="Genomic_DNA"/>
</dbReference>
<evidence type="ECO:0000256" key="3">
    <source>
        <dbReference type="ARBA" id="ARBA00022989"/>
    </source>
</evidence>
<sequence length="517" mass="56676">MQSFFQQSRLRRDLARRGQSNKAPVEAAEQPVKYEPMEKDASDAFFLVEFEGPHDSLNPQNWPTWKKVSTNSMTAAVAFISGFASSIESPVIPQAAREFHVSEEAESLATVLFLVGFGAGAPLAGPLSETFGRNSVYITFMILFCCWILGTALAPNFGAQLVLKFLAGFCGSTAFTTAGGTLGDCFDHQKRGKIFPYFGMIALLGPMIAPVAGAYVGWSGMDWRWVEWIALCISGGLLIIMILFLPETYAPTILTWKAKALRAKTGETRWKSPQESTTPVNLGRKLAQALYRPVEMLLTEPIIAVLTTYLTFVYIVSFSFFTGAPYIFTASYDFNQGSAYLMFVATSVGVCICGLATPIFGILIGREYKKAAANGKDHAEPEAMLWWAMVAAPILPICLFWLAWSDYPDFSYWSPIIACAFFGFTLLALFLSTYLYIIQSFTTYAASALVAITLVRYVVAGSMVLVSIPMYKNLGVHHAPTVLAGIATAFLPVPYVLYSKGKSIRGASRRIGTVEKV</sequence>
<feature type="transmembrane region" description="Helical" evidence="6">
    <location>
        <begin position="477"/>
        <end position="498"/>
    </location>
</feature>
<evidence type="ECO:0000256" key="5">
    <source>
        <dbReference type="SAM" id="MobiDB-lite"/>
    </source>
</evidence>
<feature type="transmembrane region" description="Helical" evidence="6">
    <location>
        <begin position="194"/>
        <end position="216"/>
    </location>
</feature>
<proteinExistence type="predicted"/>
<evidence type="ECO:0000256" key="2">
    <source>
        <dbReference type="ARBA" id="ARBA00022692"/>
    </source>
</evidence>
<dbReference type="Proteomes" id="UP001274830">
    <property type="component" value="Unassembled WGS sequence"/>
</dbReference>
<reference evidence="8" key="1">
    <citation type="submission" date="2023-07" db="EMBL/GenBank/DDBJ databases">
        <title>Black Yeasts Isolated from many extreme environments.</title>
        <authorList>
            <person name="Coleine C."/>
            <person name="Stajich J.E."/>
            <person name="Selbmann L."/>
        </authorList>
    </citation>
    <scope>NUCLEOTIDE SEQUENCE</scope>
    <source>
        <strain evidence="8">CCFEE 5485</strain>
    </source>
</reference>
<dbReference type="GO" id="GO:0005886">
    <property type="term" value="C:plasma membrane"/>
    <property type="evidence" value="ECO:0007669"/>
    <property type="project" value="TreeGrafter"/>
</dbReference>
<dbReference type="Gene3D" id="1.20.1250.20">
    <property type="entry name" value="MFS general substrate transporter like domains"/>
    <property type="match status" value="1"/>
</dbReference>
<dbReference type="CDD" id="cd17323">
    <property type="entry name" value="MFS_Tpo1_MDR_like"/>
    <property type="match status" value="1"/>
</dbReference>
<name>A0AAE0TN96_9PEZI</name>
<keyword evidence="4 6" id="KW-0472">Membrane</keyword>
<evidence type="ECO:0000256" key="6">
    <source>
        <dbReference type="SAM" id="Phobius"/>
    </source>
</evidence>
<feature type="transmembrane region" description="Helical" evidence="6">
    <location>
        <begin position="302"/>
        <end position="328"/>
    </location>
</feature>
<dbReference type="SUPFAM" id="SSF103473">
    <property type="entry name" value="MFS general substrate transporter"/>
    <property type="match status" value="1"/>
</dbReference>
<dbReference type="GO" id="GO:0022857">
    <property type="term" value="F:transmembrane transporter activity"/>
    <property type="evidence" value="ECO:0007669"/>
    <property type="project" value="InterPro"/>
</dbReference>
<feature type="region of interest" description="Disordered" evidence="5">
    <location>
        <begin position="1"/>
        <end position="31"/>
    </location>
</feature>